<organism evidence="4 5">
    <name type="scientific">Salinibacterium amurskyense</name>
    <dbReference type="NCBI Taxonomy" id="205941"/>
    <lineage>
        <taxon>Bacteria</taxon>
        <taxon>Bacillati</taxon>
        <taxon>Actinomycetota</taxon>
        <taxon>Actinomycetes</taxon>
        <taxon>Micrococcales</taxon>
        <taxon>Microbacteriaceae</taxon>
        <taxon>Salinibacterium</taxon>
    </lineage>
</organism>
<keyword evidence="5" id="KW-1185">Reference proteome</keyword>
<dbReference type="PANTHER" id="PTHR43673:SF10">
    <property type="entry name" value="NADH DEHYDROGENASE_NAD(P)H NITROREDUCTASE XCC3605-RELATED"/>
    <property type="match status" value="1"/>
</dbReference>
<evidence type="ECO:0000313" key="4">
    <source>
        <dbReference type="EMBL" id="PJJ78693.1"/>
    </source>
</evidence>
<protein>
    <submittedName>
        <fullName evidence="4">Nitroreductase family protein</fullName>
    </submittedName>
</protein>
<dbReference type="InterPro" id="IPR029479">
    <property type="entry name" value="Nitroreductase"/>
</dbReference>
<evidence type="ECO:0000259" key="3">
    <source>
        <dbReference type="Pfam" id="PF00881"/>
    </source>
</evidence>
<dbReference type="AlphaFoldDB" id="A0A2M9D3T0"/>
<dbReference type="EMBL" id="PGFH01000002">
    <property type="protein sequence ID" value="PJJ78693.1"/>
    <property type="molecule type" value="Genomic_DNA"/>
</dbReference>
<accession>A0A2M9D3T0</accession>
<gene>
    <name evidence="4" type="ORF">CLV85_2271</name>
</gene>
<feature type="domain" description="Nitroreductase" evidence="3">
    <location>
        <begin position="79"/>
        <end position="161"/>
    </location>
</feature>
<comment type="caution">
    <text evidence="4">The sequence shown here is derived from an EMBL/GenBank/DDBJ whole genome shotgun (WGS) entry which is preliminary data.</text>
</comment>
<feature type="domain" description="Nitroreductase" evidence="3">
    <location>
        <begin position="20"/>
        <end position="64"/>
    </location>
</feature>
<dbReference type="GO" id="GO:0016491">
    <property type="term" value="F:oxidoreductase activity"/>
    <property type="evidence" value="ECO:0007669"/>
    <property type="project" value="UniProtKB-KW"/>
</dbReference>
<dbReference type="InterPro" id="IPR000415">
    <property type="entry name" value="Nitroreductase-like"/>
</dbReference>
<dbReference type="Proteomes" id="UP000231742">
    <property type="component" value="Unassembled WGS sequence"/>
</dbReference>
<dbReference type="PANTHER" id="PTHR43673">
    <property type="entry name" value="NAD(P)H NITROREDUCTASE YDGI-RELATED"/>
    <property type="match status" value="1"/>
</dbReference>
<evidence type="ECO:0000256" key="2">
    <source>
        <dbReference type="ARBA" id="ARBA00023002"/>
    </source>
</evidence>
<dbReference type="Pfam" id="PF00881">
    <property type="entry name" value="Nitroreductase"/>
    <property type="match status" value="2"/>
</dbReference>
<name>A0A2M9D3T0_9MICO</name>
<evidence type="ECO:0000256" key="1">
    <source>
        <dbReference type="ARBA" id="ARBA00007118"/>
    </source>
</evidence>
<keyword evidence="2" id="KW-0560">Oxidoreductase</keyword>
<dbReference type="SUPFAM" id="SSF55469">
    <property type="entry name" value="FMN-dependent nitroreductase-like"/>
    <property type="match status" value="1"/>
</dbReference>
<dbReference type="RefSeq" id="WP_100389714.1">
    <property type="nucleotide sequence ID" value="NZ_BMZU01000003.1"/>
</dbReference>
<dbReference type="Gene3D" id="3.40.109.10">
    <property type="entry name" value="NADH Oxidase"/>
    <property type="match status" value="1"/>
</dbReference>
<reference evidence="4 5" key="1">
    <citation type="submission" date="2017-11" db="EMBL/GenBank/DDBJ databases">
        <title>Genomic Encyclopedia of Archaeal and Bacterial Type Strains, Phase II (KMG-II): From Individual Species to Whole Genera.</title>
        <authorList>
            <person name="Goeker M."/>
        </authorList>
    </citation>
    <scope>NUCLEOTIDE SEQUENCE [LARGE SCALE GENOMIC DNA]</scope>
    <source>
        <strain evidence="4 5">DSM 16400</strain>
    </source>
</reference>
<comment type="similarity">
    <text evidence="1">Belongs to the nitroreductase family.</text>
</comment>
<proteinExistence type="inferred from homology"/>
<sequence>MTMLHDRLAATDSPILDVLAERWSPRHFDATAPLDERALQNALEAARWAPSAYNSQPWRVVIARRGTPQHDAIVSTLSGFNQSWAPSASALILFVAEHHNEEGRAQAMATYDLGQAVAYFTIQAQSHGLFSHQMSGFDPDAAAAALEIDDRFTPTTVMAVGSLGDPAEMTDVIRERETAPRARRAAAESVLLNA</sequence>
<dbReference type="OrthoDB" id="9802510at2"/>
<evidence type="ECO:0000313" key="5">
    <source>
        <dbReference type="Proteomes" id="UP000231742"/>
    </source>
</evidence>
<dbReference type="CDD" id="cd02138">
    <property type="entry name" value="TdsD-like"/>
    <property type="match status" value="1"/>
</dbReference>